<sequence>MMLKPTLLVLFGFLLSLISANDGLTPLPGTVVPPILFRGDSRGPDIIDKAGGLKGFGFSRTTEKGASTITVFDHVNKKYTPPARLALDPFVSTTPDAVKAREFGKFIYTINRAAVSSPIFDAKAEFETAKKIYPHPTELEYSVKGEIPLKAITKVHMIVNGVPREMVKGTDGKWRIAGSKLAQPAQPAQPGKPTTGGGSTSSVPSTGKPAGGSKIPVKTPGHTFAPPNESAPTKQTSPSKDNGNSKIPVKTPKTSSPGKTKKKGGKGKRWRIQQTEEVYQTE</sequence>
<reference evidence="3 4" key="1">
    <citation type="journal article" date="2015" name="Genome Announc.">
        <title>Draft Genome Sequence and Gene Annotation of the Entomopathogenic Fungus Verticillium hemipterigenum.</title>
        <authorList>
            <person name="Horn F."/>
            <person name="Habel A."/>
            <person name="Scharf D.H."/>
            <person name="Dworschak J."/>
            <person name="Brakhage A.A."/>
            <person name="Guthke R."/>
            <person name="Hertweck C."/>
            <person name="Linde J."/>
        </authorList>
    </citation>
    <scope>NUCLEOTIDE SEQUENCE [LARGE SCALE GENOMIC DNA]</scope>
</reference>
<evidence type="ECO:0000313" key="3">
    <source>
        <dbReference type="EMBL" id="CEJ81033.1"/>
    </source>
</evidence>
<evidence type="ECO:0000256" key="2">
    <source>
        <dbReference type="SAM" id="SignalP"/>
    </source>
</evidence>
<evidence type="ECO:0000256" key="1">
    <source>
        <dbReference type="SAM" id="MobiDB-lite"/>
    </source>
</evidence>
<feature type="chain" id="PRO_5001989323" evidence="2">
    <location>
        <begin position="21"/>
        <end position="282"/>
    </location>
</feature>
<dbReference type="AlphaFoldDB" id="A0A0A1SL70"/>
<dbReference type="Gene3D" id="3.90.210.10">
    <property type="entry name" value="Heat-Labile Enterotoxin, subunit A"/>
    <property type="match status" value="1"/>
</dbReference>
<name>A0A0A1SL70_9HYPO</name>
<evidence type="ECO:0000313" key="4">
    <source>
        <dbReference type="Proteomes" id="UP000039046"/>
    </source>
</evidence>
<feature type="region of interest" description="Disordered" evidence="1">
    <location>
        <begin position="180"/>
        <end position="282"/>
    </location>
</feature>
<dbReference type="SUPFAM" id="SSF56399">
    <property type="entry name" value="ADP-ribosylation"/>
    <property type="match status" value="1"/>
</dbReference>
<feature type="signal peptide" evidence="2">
    <location>
        <begin position="1"/>
        <end position="20"/>
    </location>
</feature>
<accession>A0A0A1SL70</accession>
<keyword evidence="2" id="KW-0732">Signal</keyword>
<proteinExistence type="predicted"/>
<feature type="compositionally biased region" description="Polar residues" evidence="1">
    <location>
        <begin position="272"/>
        <end position="282"/>
    </location>
</feature>
<feature type="compositionally biased region" description="Low complexity" evidence="1">
    <location>
        <begin position="182"/>
        <end position="193"/>
    </location>
</feature>
<keyword evidence="4" id="KW-1185">Reference proteome</keyword>
<organism evidence="3 4">
    <name type="scientific">[Torrubiella] hemipterigena</name>
    <dbReference type="NCBI Taxonomy" id="1531966"/>
    <lineage>
        <taxon>Eukaryota</taxon>
        <taxon>Fungi</taxon>
        <taxon>Dikarya</taxon>
        <taxon>Ascomycota</taxon>
        <taxon>Pezizomycotina</taxon>
        <taxon>Sordariomycetes</taxon>
        <taxon>Hypocreomycetidae</taxon>
        <taxon>Hypocreales</taxon>
        <taxon>Clavicipitaceae</taxon>
        <taxon>Clavicipitaceae incertae sedis</taxon>
        <taxon>'Torrubiella' clade</taxon>
    </lineage>
</organism>
<protein>
    <submittedName>
        <fullName evidence="3">Uncharacterized protein</fullName>
    </submittedName>
</protein>
<dbReference type="EMBL" id="CDHN01000001">
    <property type="protein sequence ID" value="CEJ81033.1"/>
    <property type="molecule type" value="Genomic_DNA"/>
</dbReference>
<dbReference type="HOGENOM" id="CLU_987600_0_0_1"/>
<dbReference type="Proteomes" id="UP000039046">
    <property type="component" value="Unassembled WGS sequence"/>
</dbReference>
<dbReference type="OrthoDB" id="3767032at2759"/>
<gene>
    <name evidence="3" type="ORF">VHEMI01185</name>
</gene>
<feature type="compositionally biased region" description="Basic residues" evidence="1">
    <location>
        <begin position="259"/>
        <end position="271"/>
    </location>
</feature>
<feature type="compositionally biased region" description="Polar residues" evidence="1">
    <location>
        <begin position="230"/>
        <end position="245"/>
    </location>
</feature>
<dbReference type="STRING" id="1531966.A0A0A1SL70"/>